<evidence type="ECO:0000313" key="2">
    <source>
        <dbReference type="EMBL" id="TEA37561.1"/>
    </source>
</evidence>
<feature type="region of interest" description="Disordered" evidence="1">
    <location>
        <begin position="1"/>
        <end position="60"/>
    </location>
</feature>
<dbReference type="Proteomes" id="UP000295264">
    <property type="component" value="Unassembled WGS sequence"/>
</dbReference>
<protein>
    <submittedName>
        <fullName evidence="2">Uncharacterized protein</fullName>
    </submittedName>
</protein>
<gene>
    <name evidence="2" type="ORF">DBR06_SOUSAS14910003</name>
</gene>
<sequence>ARRARPWAGPRGAGRGAWRAGARVGGPKPRGEVFQRHRRSPAQRKARRGEYPRGPAPSSVLGTRRSLLPFLWTPSETQAPLPAAHFSSFPLDEVTCTSSLGLRAARVEMTKPVFFVNGHVYSARFYRQRNLKCLTQLLNF</sequence>
<dbReference type="AlphaFoldDB" id="A0A484GQ40"/>
<evidence type="ECO:0000256" key="1">
    <source>
        <dbReference type="SAM" id="MobiDB-lite"/>
    </source>
</evidence>
<reference evidence="2 3" key="1">
    <citation type="journal article" date="2018" name="Genomics">
        <title>Molecular footprints of inshore aquatic adaptation in Indo-Pacific humpback dolphin (Sousa chinensis).</title>
        <authorList>
            <person name="Ming Y."/>
            <person name="Jian J."/>
            <person name="Yu F."/>
            <person name="Yu X."/>
            <person name="Wang J."/>
            <person name="Liu W."/>
        </authorList>
    </citation>
    <scope>NUCLEOTIDE SEQUENCE [LARGE SCALE GENOMIC DNA]</scope>
    <source>
        <strain evidence="2">MY-2018</strain>
        <tissue evidence="2">Skin</tissue>
    </source>
</reference>
<proteinExistence type="predicted"/>
<name>A0A484GQ40_SOUCH</name>
<dbReference type="EMBL" id="QWLN02005263">
    <property type="protein sequence ID" value="TEA37561.1"/>
    <property type="molecule type" value="Genomic_DNA"/>
</dbReference>
<feature type="compositionally biased region" description="Basic residues" evidence="1">
    <location>
        <begin position="36"/>
        <end position="47"/>
    </location>
</feature>
<feature type="compositionally biased region" description="Low complexity" evidence="1">
    <location>
        <begin position="1"/>
        <end position="27"/>
    </location>
</feature>
<evidence type="ECO:0000313" key="3">
    <source>
        <dbReference type="Proteomes" id="UP000295264"/>
    </source>
</evidence>
<comment type="caution">
    <text evidence="2">The sequence shown here is derived from an EMBL/GenBank/DDBJ whole genome shotgun (WGS) entry which is preliminary data.</text>
</comment>
<keyword evidence="3" id="KW-1185">Reference proteome</keyword>
<organism evidence="2 3">
    <name type="scientific">Sousa chinensis</name>
    <name type="common">Indo-pacific humpbacked dolphin</name>
    <name type="synonym">Steno chinensis</name>
    <dbReference type="NCBI Taxonomy" id="103600"/>
    <lineage>
        <taxon>Eukaryota</taxon>
        <taxon>Metazoa</taxon>
        <taxon>Chordata</taxon>
        <taxon>Craniata</taxon>
        <taxon>Vertebrata</taxon>
        <taxon>Euteleostomi</taxon>
        <taxon>Mammalia</taxon>
        <taxon>Eutheria</taxon>
        <taxon>Laurasiatheria</taxon>
        <taxon>Artiodactyla</taxon>
        <taxon>Whippomorpha</taxon>
        <taxon>Cetacea</taxon>
        <taxon>Odontoceti</taxon>
        <taxon>Delphinidae</taxon>
        <taxon>Sousa</taxon>
    </lineage>
</organism>
<accession>A0A484GQ40</accession>
<feature type="non-terminal residue" evidence="2">
    <location>
        <position position="1"/>
    </location>
</feature>